<dbReference type="EMBL" id="BAAFJT010000002">
    <property type="protein sequence ID" value="GAB0182494.1"/>
    <property type="molecule type" value="Genomic_DNA"/>
</dbReference>
<comment type="caution">
    <text evidence="2">The sequence shown here is derived from an EMBL/GenBank/DDBJ whole genome shotgun (WGS) entry which is preliminary data.</text>
</comment>
<proteinExistence type="predicted"/>
<dbReference type="Proteomes" id="UP001623348">
    <property type="component" value="Unassembled WGS sequence"/>
</dbReference>
<evidence type="ECO:0000256" key="1">
    <source>
        <dbReference type="SAM" id="MobiDB-lite"/>
    </source>
</evidence>
<reference evidence="2 3" key="1">
    <citation type="submission" date="2024-06" db="EMBL/GenBank/DDBJ databases">
        <title>The draft genome of Grus japonensis, version 3.</title>
        <authorList>
            <person name="Nabeshima K."/>
            <person name="Suzuki S."/>
            <person name="Onuma M."/>
        </authorList>
    </citation>
    <scope>NUCLEOTIDE SEQUENCE [LARGE SCALE GENOMIC DNA]</scope>
    <source>
        <strain evidence="2 3">451A</strain>
    </source>
</reference>
<organism evidence="2 3">
    <name type="scientific">Grus japonensis</name>
    <name type="common">Japanese crane</name>
    <name type="synonym">Red-crowned crane</name>
    <dbReference type="NCBI Taxonomy" id="30415"/>
    <lineage>
        <taxon>Eukaryota</taxon>
        <taxon>Metazoa</taxon>
        <taxon>Chordata</taxon>
        <taxon>Craniata</taxon>
        <taxon>Vertebrata</taxon>
        <taxon>Euteleostomi</taxon>
        <taxon>Archelosauria</taxon>
        <taxon>Archosauria</taxon>
        <taxon>Dinosauria</taxon>
        <taxon>Saurischia</taxon>
        <taxon>Theropoda</taxon>
        <taxon>Coelurosauria</taxon>
        <taxon>Aves</taxon>
        <taxon>Neognathae</taxon>
        <taxon>Neoaves</taxon>
        <taxon>Gruiformes</taxon>
        <taxon>Gruidae</taxon>
        <taxon>Grus</taxon>
    </lineage>
</organism>
<accession>A0ABC9WAE3</accession>
<evidence type="ECO:0000313" key="3">
    <source>
        <dbReference type="Proteomes" id="UP001623348"/>
    </source>
</evidence>
<gene>
    <name evidence="2" type="ORF">GRJ2_000714700</name>
</gene>
<feature type="region of interest" description="Disordered" evidence="1">
    <location>
        <begin position="1"/>
        <end position="40"/>
    </location>
</feature>
<evidence type="ECO:0000313" key="2">
    <source>
        <dbReference type="EMBL" id="GAB0182494.1"/>
    </source>
</evidence>
<keyword evidence="3" id="KW-1185">Reference proteome</keyword>
<dbReference type="AlphaFoldDB" id="A0ABC9WAE3"/>
<name>A0ABC9WAE3_GRUJA</name>
<feature type="compositionally biased region" description="Basic and acidic residues" evidence="1">
    <location>
        <begin position="1"/>
        <end position="12"/>
    </location>
</feature>
<sequence>MGGRDQRGEHGQHRFFRPAQQPGDGCVDHQCQREEEPVEKLRPGAAHLADDHLALSKQKAPGETCWVSLEVQAKVRLFSLCVAFDEGKTRLEFKMGLVSGEKTTTDTPFRLIVCES</sequence>
<feature type="compositionally biased region" description="Basic and acidic residues" evidence="1">
    <location>
        <begin position="26"/>
        <end position="40"/>
    </location>
</feature>
<protein>
    <submittedName>
        <fullName evidence="2">Ethanolaminephosphotransferase 1-like</fullName>
    </submittedName>
</protein>